<evidence type="ECO:0000256" key="2">
    <source>
        <dbReference type="SAM" id="MobiDB-lite"/>
    </source>
</evidence>
<dbReference type="InterPro" id="IPR011990">
    <property type="entry name" value="TPR-like_helical_dom_sf"/>
</dbReference>
<feature type="region of interest" description="Disordered" evidence="2">
    <location>
        <begin position="1"/>
        <end position="103"/>
    </location>
</feature>
<keyword evidence="4" id="KW-1185">Reference proteome</keyword>
<dbReference type="EMBL" id="BLZA01000019">
    <property type="protein sequence ID" value="GHJ86829.1"/>
    <property type="molecule type" value="Genomic_DNA"/>
</dbReference>
<organism evidence="3 4">
    <name type="scientific">Naganishia liquefaciens</name>
    <dbReference type="NCBI Taxonomy" id="104408"/>
    <lineage>
        <taxon>Eukaryota</taxon>
        <taxon>Fungi</taxon>
        <taxon>Dikarya</taxon>
        <taxon>Basidiomycota</taxon>
        <taxon>Agaricomycotina</taxon>
        <taxon>Tremellomycetes</taxon>
        <taxon>Filobasidiales</taxon>
        <taxon>Filobasidiaceae</taxon>
        <taxon>Naganishia</taxon>
    </lineage>
</organism>
<name>A0A8H3YET6_9TREE</name>
<protein>
    <recommendedName>
        <fullName evidence="5">Sel1 repeat family protein</fullName>
    </recommendedName>
</protein>
<dbReference type="Gene3D" id="1.25.40.10">
    <property type="entry name" value="Tetratricopeptide repeat domain"/>
    <property type="match status" value="2"/>
</dbReference>
<keyword evidence="1" id="KW-0677">Repeat</keyword>
<evidence type="ECO:0008006" key="5">
    <source>
        <dbReference type="Google" id="ProtNLM"/>
    </source>
</evidence>
<feature type="compositionally biased region" description="Low complexity" evidence="2">
    <location>
        <begin position="484"/>
        <end position="493"/>
    </location>
</feature>
<comment type="caution">
    <text evidence="3">The sequence shown here is derived from an EMBL/GenBank/DDBJ whole genome shotgun (WGS) entry which is preliminary data.</text>
</comment>
<proteinExistence type="predicted"/>
<dbReference type="OrthoDB" id="272077at2759"/>
<dbReference type="InterPro" id="IPR051726">
    <property type="entry name" value="Chitin_Synth_Reg"/>
</dbReference>
<dbReference type="PANTHER" id="PTHR46430:SF1">
    <property type="entry name" value="CHITIN SYNTHASE REGULATOR SKT5-RELATED"/>
    <property type="match status" value="1"/>
</dbReference>
<dbReference type="Proteomes" id="UP000620104">
    <property type="component" value="Unassembled WGS sequence"/>
</dbReference>
<dbReference type="InterPro" id="IPR006597">
    <property type="entry name" value="Sel1-like"/>
</dbReference>
<evidence type="ECO:0000256" key="1">
    <source>
        <dbReference type="ARBA" id="ARBA00022737"/>
    </source>
</evidence>
<feature type="compositionally biased region" description="Low complexity" evidence="2">
    <location>
        <begin position="65"/>
        <end position="74"/>
    </location>
</feature>
<sequence>MQTYTPVPGMGANPQQLPQTAQSPISPSSYAQNPMYRQGSPSHPPLPPQAQPIQQQQPPPPPPLQMGMSMQPQQTGATATSGVGRGNQAPAPFAQPMPLLDNSHLRPGASAALLSHDKKLELYRASAKKTNDPELSFEFAVFLIEAAKSLETAAASGAAKGDTANEQKRDDLIREAIALLKTLSSRGHPDAQYFLADCYANGIGTVRGKQDFEKAFPLFVLAAKHGHPDAAYRAGTCCEHGWGCRRESAKAVQFYRKAAASLHAGAMYRLGTAELNGALGLAMRPKEGVKWLKRSAENATPEFPHALHELALLHERGIDNVLFVDLEYASELLAQAAELGYAPSAFKLGECYEYGRMGCPQDAALSIHYYNIAAQQDHRDGCFALTAWYLVGSPGVLPQSDTEAFLWAKKAAELGLAKAQYAVGYFTEVGIGTPSSPENAIKWYKLAAENGDKRATNRLANFSKAGTKVGGAGATREELLARAAAADGDSTDSGGKRDKDCVIM</sequence>
<dbReference type="SMART" id="SM00671">
    <property type="entry name" value="SEL1"/>
    <property type="match status" value="7"/>
</dbReference>
<accession>A0A8H3YET6</accession>
<feature type="region of interest" description="Disordered" evidence="2">
    <location>
        <begin position="484"/>
        <end position="504"/>
    </location>
</feature>
<dbReference type="AlphaFoldDB" id="A0A8H3YET6"/>
<evidence type="ECO:0000313" key="3">
    <source>
        <dbReference type="EMBL" id="GHJ86829.1"/>
    </source>
</evidence>
<gene>
    <name evidence="3" type="ORF">NliqN6_3231</name>
</gene>
<evidence type="ECO:0000313" key="4">
    <source>
        <dbReference type="Proteomes" id="UP000620104"/>
    </source>
</evidence>
<feature type="compositionally biased region" description="Polar residues" evidence="2">
    <location>
        <begin position="13"/>
        <end position="32"/>
    </location>
</feature>
<dbReference type="SUPFAM" id="SSF81901">
    <property type="entry name" value="HCP-like"/>
    <property type="match status" value="1"/>
</dbReference>
<dbReference type="Pfam" id="PF08238">
    <property type="entry name" value="Sel1"/>
    <property type="match status" value="7"/>
</dbReference>
<feature type="compositionally biased region" description="Basic and acidic residues" evidence="2">
    <location>
        <begin position="494"/>
        <end position="504"/>
    </location>
</feature>
<dbReference type="PANTHER" id="PTHR46430">
    <property type="entry name" value="PROTEIN SKT5-RELATED"/>
    <property type="match status" value="1"/>
</dbReference>
<reference evidence="3" key="1">
    <citation type="submission" date="2020-07" db="EMBL/GenBank/DDBJ databases">
        <title>Draft Genome Sequence of a Deep-Sea Yeast, Naganishia (Cryptococcus) liquefaciens strain N6.</title>
        <authorList>
            <person name="Han Y.W."/>
            <person name="Kajitani R."/>
            <person name="Morimoto H."/>
            <person name="Parhat M."/>
            <person name="Tsubouchi H."/>
            <person name="Bakenova O."/>
            <person name="Ogata M."/>
            <person name="Argunhan B."/>
            <person name="Aoki R."/>
            <person name="Kajiwara S."/>
            <person name="Itoh T."/>
            <person name="Iwasaki H."/>
        </authorList>
    </citation>
    <scope>NUCLEOTIDE SEQUENCE</scope>
    <source>
        <strain evidence="3">N6</strain>
    </source>
</reference>